<proteinExistence type="predicted"/>
<dbReference type="EMBL" id="BMKN01000001">
    <property type="protein sequence ID" value="GGE41418.1"/>
    <property type="molecule type" value="Genomic_DNA"/>
</dbReference>
<evidence type="ECO:0008006" key="3">
    <source>
        <dbReference type="Google" id="ProtNLM"/>
    </source>
</evidence>
<accession>A0A917AC75</accession>
<gene>
    <name evidence="1" type="ORF">GCM10011517_06290</name>
</gene>
<dbReference type="InterPro" id="IPR010260">
    <property type="entry name" value="AlpA"/>
</dbReference>
<name>A0A917AC75_9RHOB</name>
<dbReference type="Proteomes" id="UP000606730">
    <property type="component" value="Unassembled WGS sequence"/>
</dbReference>
<dbReference type="PANTHER" id="PTHR36154">
    <property type="entry name" value="DNA-BINDING TRANSCRIPTIONAL ACTIVATOR ALPA"/>
    <property type="match status" value="1"/>
</dbReference>
<evidence type="ECO:0000313" key="2">
    <source>
        <dbReference type="Proteomes" id="UP000606730"/>
    </source>
</evidence>
<evidence type="ECO:0000313" key="1">
    <source>
        <dbReference type="EMBL" id="GGE41418.1"/>
    </source>
</evidence>
<dbReference type="Pfam" id="PF05930">
    <property type="entry name" value="Phage_AlpA"/>
    <property type="match status" value="1"/>
</dbReference>
<comment type="caution">
    <text evidence="1">The sequence shown here is derived from an EMBL/GenBank/DDBJ whole genome shotgun (WGS) entry which is preliminary data.</text>
</comment>
<dbReference type="RefSeq" id="WP_095596474.1">
    <property type="nucleotide sequence ID" value="NZ_BMKN01000001.1"/>
</dbReference>
<dbReference type="OrthoDB" id="9801242at2"/>
<organism evidence="1 2">
    <name type="scientific">Actibacterium pelagium</name>
    <dbReference type="NCBI Taxonomy" id="2029103"/>
    <lineage>
        <taxon>Bacteria</taxon>
        <taxon>Pseudomonadati</taxon>
        <taxon>Pseudomonadota</taxon>
        <taxon>Alphaproteobacteria</taxon>
        <taxon>Rhodobacterales</taxon>
        <taxon>Roseobacteraceae</taxon>
        <taxon>Actibacterium</taxon>
    </lineage>
</organism>
<reference evidence="1" key="1">
    <citation type="journal article" date="2014" name="Int. J. Syst. Evol. Microbiol.">
        <title>Complete genome sequence of Corynebacterium casei LMG S-19264T (=DSM 44701T), isolated from a smear-ripened cheese.</title>
        <authorList>
            <consortium name="US DOE Joint Genome Institute (JGI-PGF)"/>
            <person name="Walter F."/>
            <person name="Albersmeier A."/>
            <person name="Kalinowski J."/>
            <person name="Ruckert C."/>
        </authorList>
    </citation>
    <scope>NUCLEOTIDE SEQUENCE</scope>
    <source>
        <strain evidence="1">CGMCC 1.16012</strain>
    </source>
</reference>
<keyword evidence="2" id="KW-1185">Reference proteome</keyword>
<dbReference type="InterPro" id="IPR052931">
    <property type="entry name" value="Prophage_regulatory_activator"/>
</dbReference>
<dbReference type="PANTHER" id="PTHR36154:SF1">
    <property type="entry name" value="DNA-BINDING TRANSCRIPTIONAL ACTIVATOR ALPA"/>
    <property type="match status" value="1"/>
</dbReference>
<dbReference type="Gene3D" id="1.10.238.160">
    <property type="match status" value="1"/>
</dbReference>
<sequence length="59" mass="6903">MRILRRPEVEARIGLSRSTLYKMMSDGDFPRPIRLGKRAVGWRESDIEDWQSNLTLIGK</sequence>
<dbReference type="AlphaFoldDB" id="A0A917AC75"/>
<dbReference type="SUPFAM" id="SSF46955">
    <property type="entry name" value="Putative DNA-binding domain"/>
    <property type="match status" value="1"/>
</dbReference>
<reference evidence="1" key="2">
    <citation type="submission" date="2020-09" db="EMBL/GenBank/DDBJ databases">
        <authorList>
            <person name="Sun Q."/>
            <person name="Zhou Y."/>
        </authorList>
    </citation>
    <scope>NUCLEOTIDE SEQUENCE</scope>
    <source>
        <strain evidence="1">CGMCC 1.16012</strain>
    </source>
</reference>
<dbReference type="InterPro" id="IPR009061">
    <property type="entry name" value="DNA-bd_dom_put_sf"/>
</dbReference>
<protein>
    <recommendedName>
        <fullName evidence="3">Transcriptional regulator, AlpA family</fullName>
    </recommendedName>
</protein>